<dbReference type="EMBL" id="KC012913">
    <property type="protein sequence ID" value="AFX93444.1"/>
    <property type="molecule type" value="Genomic_DNA"/>
</dbReference>
<dbReference type="KEGG" id="vg:22276590"/>
<proteinExistence type="predicted"/>
<reference evidence="1 2" key="1">
    <citation type="journal article" date="2014" name="PLoS ONE">
        <title>Improving the Safety of Staphylococcus aureus Polyvalent Phages by Their Production on a Staphylococcus xylosus Strain.</title>
        <authorList>
            <person name="El Haddad L."/>
            <person name="Ben Abdallah N."/>
            <person name="Plante P.L."/>
            <person name="Dumaresq J."/>
            <person name="Katsarava R."/>
            <person name="Labrie S."/>
            <person name="Corbeil J."/>
            <person name="St-Gelais D."/>
            <person name="Moineau S."/>
        </authorList>
    </citation>
    <scope>NUCLEOTIDE SEQUENCE [LARGE SCALE GENOMIC DNA]</scope>
</reference>
<dbReference type="Proteomes" id="UP000028568">
    <property type="component" value="Segment"/>
</dbReference>
<accession>A0A075BDX7</accession>
<evidence type="ECO:0000313" key="1">
    <source>
        <dbReference type="EMBL" id="AFX93444.1"/>
    </source>
</evidence>
<evidence type="ECO:0000313" key="2">
    <source>
        <dbReference type="Proteomes" id="UP000028568"/>
    </source>
</evidence>
<dbReference type="RefSeq" id="YP_009098327.1">
    <property type="nucleotide sequence ID" value="NC_025417.1"/>
</dbReference>
<name>A0A075BDX7_9CAUD</name>
<sequence>MKQRDFEFEEDFVLTYECEDCKHFEDWGHDEEPEECSECGSSDLISIIQVMKILSVICVEGILICGKMDIDIWEIIKSILKKRNQV</sequence>
<organism evidence="1 2">
    <name type="scientific">Staphylococcus phage Team1</name>
    <dbReference type="NCBI Taxonomy" id="1262512"/>
    <lineage>
        <taxon>Viruses</taxon>
        <taxon>Duplodnaviria</taxon>
        <taxon>Heunggongvirae</taxon>
        <taxon>Uroviricota</taxon>
        <taxon>Caudoviricetes</taxon>
        <taxon>Herelleviridae</taxon>
        <taxon>Twortvirinae</taxon>
        <taxon>Kayvirus</taxon>
        <taxon>Kayvirus G1</taxon>
    </lineage>
</organism>
<protein>
    <submittedName>
        <fullName evidence="1">Uncharacterized protein</fullName>
    </submittedName>
</protein>
<dbReference type="GeneID" id="22276590"/>